<dbReference type="PROSITE" id="PS50157">
    <property type="entry name" value="ZINC_FINGER_C2H2_2"/>
    <property type="match status" value="1"/>
</dbReference>
<feature type="domain" description="C2H2-type" evidence="2">
    <location>
        <begin position="16"/>
        <end position="46"/>
    </location>
</feature>
<dbReference type="InterPro" id="IPR013087">
    <property type="entry name" value="Znf_C2H2_type"/>
</dbReference>
<organism evidence="3 4">
    <name type="scientific">Araneus ventricosus</name>
    <name type="common">Orbweaver spider</name>
    <name type="synonym">Epeira ventricosa</name>
    <dbReference type="NCBI Taxonomy" id="182803"/>
    <lineage>
        <taxon>Eukaryota</taxon>
        <taxon>Metazoa</taxon>
        <taxon>Ecdysozoa</taxon>
        <taxon>Arthropoda</taxon>
        <taxon>Chelicerata</taxon>
        <taxon>Arachnida</taxon>
        <taxon>Araneae</taxon>
        <taxon>Araneomorphae</taxon>
        <taxon>Entelegynae</taxon>
        <taxon>Araneoidea</taxon>
        <taxon>Araneidae</taxon>
        <taxon>Araneus</taxon>
    </lineage>
</organism>
<name>A0A4Y2JI34_ARAVE</name>
<keyword evidence="1" id="KW-0862">Zinc</keyword>
<dbReference type="EMBL" id="BGPR01003589">
    <property type="protein sequence ID" value="GBM89993.1"/>
    <property type="molecule type" value="Genomic_DNA"/>
</dbReference>
<dbReference type="AlphaFoldDB" id="A0A4Y2JI34"/>
<protein>
    <recommendedName>
        <fullName evidence="2">C2H2-type domain-containing protein</fullName>
    </recommendedName>
</protein>
<evidence type="ECO:0000313" key="3">
    <source>
        <dbReference type="EMBL" id="GBM89993.1"/>
    </source>
</evidence>
<dbReference type="Proteomes" id="UP000499080">
    <property type="component" value="Unassembled WGS sequence"/>
</dbReference>
<keyword evidence="1" id="KW-0863">Zinc-finger</keyword>
<reference evidence="3 4" key="1">
    <citation type="journal article" date="2019" name="Sci. Rep.">
        <title>Orb-weaving spider Araneus ventricosus genome elucidates the spidroin gene catalogue.</title>
        <authorList>
            <person name="Kono N."/>
            <person name="Nakamura H."/>
            <person name="Ohtoshi R."/>
            <person name="Moran D.A.P."/>
            <person name="Shinohara A."/>
            <person name="Yoshida Y."/>
            <person name="Fujiwara M."/>
            <person name="Mori M."/>
            <person name="Tomita M."/>
            <person name="Arakawa K."/>
        </authorList>
    </citation>
    <scope>NUCLEOTIDE SEQUENCE [LARGE SCALE GENOMIC DNA]</scope>
</reference>
<evidence type="ECO:0000256" key="1">
    <source>
        <dbReference type="PROSITE-ProRule" id="PRU00042"/>
    </source>
</evidence>
<dbReference type="GO" id="GO:0008270">
    <property type="term" value="F:zinc ion binding"/>
    <property type="evidence" value="ECO:0007669"/>
    <property type="project" value="UniProtKB-KW"/>
</dbReference>
<keyword evidence="1" id="KW-0479">Metal-binding</keyword>
<comment type="caution">
    <text evidence="3">The sequence shown here is derived from an EMBL/GenBank/DDBJ whole genome shotgun (WGS) entry which is preliminary data.</text>
</comment>
<gene>
    <name evidence="3" type="ORF">AVEN_43443_1</name>
</gene>
<keyword evidence="4" id="KW-1185">Reference proteome</keyword>
<proteinExistence type="predicted"/>
<evidence type="ECO:0000259" key="2">
    <source>
        <dbReference type="PROSITE" id="PS50157"/>
    </source>
</evidence>
<sequence length="104" mass="12197">MSRLLGDLTKYNCDTFYCYSCLHRFSAESLLKDHLPYCNEHSPQRIVMPETVEDSVMEFKQHKFSQPIIFPMPFMQILKRSSNHCRIFQARLLPTSPVAMHISS</sequence>
<dbReference type="OrthoDB" id="6437321at2759"/>
<accession>A0A4Y2JI34</accession>
<evidence type="ECO:0000313" key="4">
    <source>
        <dbReference type="Proteomes" id="UP000499080"/>
    </source>
</evidence>